<dbReference type="Pfam" id="PF02514">
    <property type="entry name" value="CobN-Mg_chel"/>
    <property type="match status" value="3"/>
</dbReference>
<organism evidence="3 4">
    <name type="scientific">Aminobacter aganoensis</name>
    <dbReference type="NCBI Taxonomy" id="83264"/>
    <lineage>
        <taxon>Bacteria</taxon>
        <taxon>Pseudomonadati</taxon>
        <taxon>Pseudomonadota</taxon>
        <taxon>Alphaproteobacteria</taxon>
        <taxon>Hyphomicrobiales</taxon>
        <taxon>Phyllobacteriaceae</taxon>
        <taxon>Aminobacter</taxon>
    </lineage>
</organism>
<dbReference type="EC" id="6.6.1.2" evidence="3"/>
<gene>
    <name evidence="3" type="ORF">GGR00_000612</name>
</gene>
<name>A0A7X0KIW6_9HYPH</name>
<dbReference type="PANTHER" id="PTHR44119">
    <property type="entry name" value="MAGNESIUM-CHELATASE SUBUNIT CHLH, CHLOROPLASTIC"/>
    <property type="match status" value="1"/>
</dbReference>
<evidence type="ECO:0000256" key="1">
    <source>
        <dbReference type="SAM" id="MobiDB-lite"/>
    </source>
</evidence>
<dbReference type="Proteomes" id="UP000536262">
    <property type="component" value="Unassembled WGS sequence"/>
</dbReference>
<dbReference type="EMBL" id="JACHOU010000001">
    <property type="protein sequence ID" value="MBB6352860.1"/>
    <property type="molecule type" value="Genomic_DNA"/>
</dbReference>
<feature type="domain" description="CobN/magnesium chelatase" evidence="2">
    <location>
        <begin position="556"/>
        <end position="779"/>
    </location>
</feature>
<evidence type="ECO:0000259" key="2">
    <source>
        <dbReference type="Pfam" id="PF02514"/>
    </source>
</evidence>
<evidence type="ECO:0000313" key="3">
    <source>
        <dbReference type="EMBL" id="MBB6352860.1"/>
    </source>
</evidence>
<feature type="region of interest" description="Disordered" evidence="1">
    <location>
        <begin position="802"/>
        <end position="839"/>
    </location>
</feature>
<dbReference type="PANTHER" id="PTHR44119:SF4">
    <property type="entry name" value="AEROBIC COBALTOCHELATASE SUBUNIT COBN"/>
    <property type="match status" value="1"/>
</dbReference>
<dbReference type="GO" id="GO:0051116">
    <property type="term" value="F:cobaltochelatase activity"/>
    <property type="evidence" value="ECO:0007669"/>
    <property type="project" value="UniProtKB-EC"/>
</dbReference>
<reference evidence="3 4" key="1">
    <citation type="submission" date="2020-08" db="EMBL/GenBank/DDBJ databases">
        <title>Genomic Encyclopedia of Type Strains, Phase IV (KMG-IV): sequencing the most valuable type-strain genomes for metagenomic binning, comparative biology and taxonomic classification.</title>
        <authorList>
            <person name="Goeker M."/>
        </authorList>
    </citation>
    <scope>NUCLEOTIDE SEQUENCE [LARGE SCALE GENOMIC DNA]</scope>
    <source>
        <strain evidence="3 4">DSM 7051</strain>
    </source>
</reference>
<feature type="domain" description="CobN/magnesium chelatase" evidence="2">
    <location>
        <begin position="786"/>
        <end position="1186"/>
    </location>
</feature>
<keyword evidence="3" id="KW-0436">Ligase</keyword>
<keyword evidence="4" id="KW-1185">Reference proteome</keyword>
<sequence>MHILTTTSASLDDLIEPVDLGQKPADVVALSFTDSDLAGLANAWKAGAANLPSMRLASLRDLRHPMSVDLWIDSVAAHARVILVRILGGHDWWRYGCDQLAAVARERGIALALLPGESHDEDLRLIEASTLPRAELDALLGYFREGGPENMKALVARLAGLAGDKSIIVAPVAVPKAGFYDPERGVIEAPFSPFTGRRSRQGDEGQAPTSGSLAQPLNRPFGAPSPRERGEGNVIPILFYRSMLLAADVAPIDALVEALRTQGLRPVPIFVSSLKDKASLAFIEAALTQLAPAAIVTATAFAAGAEPGAETLFDRAGVPVFQVIVATTRREAWEGSPRGLAPADLAMHVVMPELDGRILAGAISFKAESEVDPALGFRAFANRPEPDRVDQVARRIAAHLRLRETRPENRKLVILIPDYPSAPGRTGYAVGLDVPNSVLAMLHDLKDAGYAVEGIPESPRALLDLIEAGGHGLALNDYLALSADLPTDARNAVEAAWGEAAQEAVIALSRRPSSSAGPSPRQDGEMEVRRNASANEDSLNAYAPLSPTLRGEGKGEGQLNLCEEQRHFPFRAATFGNVTVALAPDRGRSADRRADYHDPTLPPRHALLAFGFWLQKSLGIHAIVHVGAHGTLEWLPGKAVALSQNCFPEIVTGSLPVVYPFIVSNPGEAAQAKRRIAAVTLGHLPPPLASAGLDENQHKLERLVDEYAQADGLDRRRRDRLAKLIVETASQTGLAAEAGVANTDAPDEALRRIDSWLCDLKDFAIKDGLHVYGRAEENEPDPARRASAEAERKNLIAALDGRHVNAGPSGAPARGRTDVLPTGRNLFTSDPRTMPTPTAFDLGKMASDEIMRSYLQSHGEWPRALVIDLWGSASLRTGGEEIAQGLALMGCRPQWDAATGRVTGIEVLPPAALGRPRVDVTWRISGLFRDMFPTQIALVDAAARAVATRDEDDHDNPLAASTRAAGKVEPRIFGSSPGTYGAGLEDLLSSGDWQAREELGRAYLDAASHAYGGSDGEGFSAPGAFAGRIAEADLLVHTGDDPGRDILEGSADVAFIGGFSAAVAALGKNADVIVLDTSDPQKPRPRSVTEAVGRVVRARATNARFIAGQMRHGPRGASEFAETVDRLIGFAETTNAIPGALIEAVHDAYVGDEAVRDFMLRENPAAAKFIAERFATARRRGLWHPLRNSIDDDLVALIAEAEAREVAA</sequence>
<dbReference type="InterPro" id="IPR003672">
    <property type="entry name" value="CobN/Mg_chltase"/>
</dbReference>
<comment type="caution">
    <text evidence="3">The sequence shown here is derived from an EMBL/GenBank/DDBJ whole genome shotgun (WGS) entry which is preliminary data.</text>
</comment>
<evidence type="ECO:0000313" key="4">
    <source>
        <dbReference type="Proteomes" id="UP000536262"/>
    </source>
</evidence>
<feature type="region of interest" description="Disordered" evidence="1">
    <location>
        <begin position="508"/>
        <end position="556"/>
    </location>
</feature>
<dbReference type="RefSeq" id="WP_184697790.1">
    <property type="nucleotide sequence ID" value="NZ_BAABEG010000001.1"/>
</dbReference>
<proteinExistence type="predicted"/>
<accession>A0A7X0KIW6</accession>
<feature type="domain" description="CobN/magnesium chelatase" evidence="2">
    <location>
        <begin position="141"/>
        <end position="505"/>
    </location>
</feature>
<feature type="region of interest" description="Disordered" evidence="1">
    <location>
        <begin position="191"/>
        <end position="228"/>
    </location>
</feature>
<protein>
    <submittedName>
        <fullName evidence="3">Cobaltochelatase CobN</fullName>
        <ecNumber evidence="3">6.6.1.2</ecNumber>
    </submittedName>
</protein>
<dbReference type="CDD" id="cd10150">
    <property type="entry name" value="CobN_like"/>
    <property type="match status" value="1"/>
</dbReference>
<dbReference type="AlphaFoldDB" id="A0A7X0KIW6"/>
<feature type="compositionally biased region" description="Low complexity" evidence="1">
    <location>
        <begin position="509"/>
        <end position="521"/>
    </location>
</feature>